<dbReference type="Pfam" id="PF01667">
    <property type="entry name" value="Ribosomal_S27e"/>
    <property type="match status" value="1"/>
</dbReference>
<dbReference type="AlphaFoldDB" id="A0A7J4IY27"/>
<evidence type="ECO:0000313" key="6">
    <source>
        <dbReference type="EMBL" id="HIH10443.1"/>
    </source>
</evidence>
<sequence length="63" mass="7072">MNHDLIPKPITKFYRVKCQGCGNEQTIFSAASTRVKCLQCNRDLAAPTSSKVLLKSKVLKEFD</sequence>
<dbReference type="GO" id="GO:0003735">
    <property type="term" value="F:structural constituent of ribosome"/>
    <property type="evidence" value="ECO:0007669"/>
    <property type="project" value="InterPro"/>
</dbReference>
<dbReference type="InterPro" id="IPR000592">
    <property type="entry name" value="Ribosomal_eS27"/>
</dbReference>
<keyword evidence="3 5" id="KW-0689">Ribosomal protein</keyword>
<dbReference type="Gene3D" id="2.20.25.100">
    <property type="entry name" value="Zn-binding ribosomal proteins"/>
    <property type="match status" value="1"/>
</dbReference>
<evidence type="ECO:0000256" key="1">
    <source>
        <dbReference type="ARBA" id="ARBA00010919"/>
    </source>
</evidence>
<organism evidence="6 7">
    <name type="scientific">Candidatus Iainarchaeum sp</name>
    <dbReference type="NCBI Taxonomy" id="3101447"/>
    <lineage>
        <taxon>Archaea</taxon>
        <taxon>Candidatus Iainarchaeota</taxon>
        <taxon>Candidatus Iainarchaeia</taxon>
        <taxon>Candidatus Iainarchaeales</taxon>
        <taxon>Candidatus Iainarchaeaceae</taxon>
        <taxon>Candidatus Iainarchaeum</taxon>
    </lineage>
</organism>
<gene>
    <name evidence="5" type="primary">rps27e</name>
    <name evidence="6" type="ORF">HA254_07305</name>
</gene>
<dbReference type="GO" id="GO:1990904">
    <property type="term" value="C:ribonucleoprotein complex"/>
    <property type="evidence" value="ECO:0007669"/>
    <property type="project" value="UniProtKB-KW"/>
</dbReference>
<evidence type="ECO:0000256" key="5">
    <source>
        <dbReference type="HAMAP-Rule" id="MF_00371"/>
    </source>
</evidence>
<evidence type="ECO:0000313" key="7">
    <source>
        <dbReference type="Proteomes" id="UP000565078"/>
    </source>
</evidence>
<feature type="binding site" evidence="5">
    <location>
        <position position="18"/>
    </location>
    <ligand>
        <name>Zn(2+)</name>
        <dbReference type="ChEBI" id="CHEBI:29105"/>
    </ligand>
</feature>
<feature type="binding site" evidence="5">
    <location>
        <position position="37"/>
    </location>
    <ligand>
        <name>Zn(2+)</name>
        <dbReference type="ChEBI" id="CHEBI:29105"/>
    </ligand>
</feature>
<keyword evidence="5" id="KW-0863">Zinc-finger</keyword>
<reference evidence="7" key="1">
    <citation type="journal article" date="2020" name="bioRxiv">
        <title>A rank-normalized archaeal taxonomy based on genome phylogeny resolves widespread incomplete and uneven classifications.</title>
        <authorList>
            <person name="Rinke C."/>
            <person name="Chuvochina M."/>
            <person name="Mussig A.J."/>
            <person name="Chaumeil P.-A."/>
            <person name="Waite D.W."/>
            <person name="Whitman W.B."/>
            <person name="Parks D.H."/>
            <person name="Hugenholtz P."/>
        </authorList>
    </citation>
    <scope>NUCLEOTIDE SEQUENCE [LARGE SCALE GENOMIC DNA]</scope>
</reference>
<dbReference type="GO" id="GO:0008270">
    <property type="term" value="F:zinc ion binding"/>
    <property type="evidence" value="ECO:0007669"/>
    <property type="project" value="UniProtKB-UniRule"/>
</dbReference>
<feature type="binding site" evidence="5">
    <location>
        <position position="21"/>
    </location>
    <ligand>
        <name>Zn(2+)</name>
        <dbReference type="ChEBI" id="CHEBI:29105"/>
    </ligand>
</feature>
<evidence type="ECO:0000256" key="4">
    <source>
        <dbReference type="ARBA" id="ARBA00023274"/>
    </source>
</evidence>
<evidence type="ECO:0000256" key="2">
    <source>
        <dbReference type="ARBA" id="ARBA00022833"/>
    </source>
</evidence>
<dbReference type="GO" id="GO:0006412">
    <property type="term" value="P:translation"/>
    <property type="evidence" value="ECO:0007669"/>
    <property type="project" value="UniProtKB-UniRule"/>
</dbReference>
<keyword evidence="4 5" id="KW-0687">Ribonucleoprotein</keyword>
<dbReference type="InterPro" id="IPR023407">
    <property type="entry name" value="Ribosomal_eS27_Zn-bd_dom_sf"/>
</dbReference>
<dbReference type="InterPro" id="IPR011332">
    <property type="entry name" value="Ribosomal_zn-bd"/>
</dbReference>
<dbReference type="Proteomes" id="UP000565078">
    <property type="component" value="Unassembled WGS sequence"/>
</dbReference>
<dbReference type="NCBIfam" id="NF001629">
    <property type="entry name" value="PRK00415.1"/>
    <property type="match status" value="1"/>
</dbReference>
<feature type="binding site" evidence="5">
    <location>
        <position position="40"/>
    </location>
    <ligand>
        <name>Zn(2+)</name>
        <dbReference type="ChEBI" id="CHEBI:29105"/>
    </ligand>
</feature>
<dbReference type="EMBL" id="DUGC01000116">
    <property type="protein sequence ID" value="HIH10443.1"/>
    <property type="molecule type" value="Genomic_DNA"/>
</dbReference>
<feature type="zinc finger region" description="C4-type" evidence="5">
    <location>
        <begin position="18"/>
        <end position="40"/>
    </location>
</feature>
<comment type="cofactor">
    <cofactor evidence="5">
        <name>Zn(2+)</name>
        <dbReference type="ChEBI" id="CHEBI:29105"/>
    </cofactor>
    <text evidence="5">Binds 1 zinc ion per subunit.</text>
</comment>
<keyword evidence="2 5" id="KW-0862">Zinc</keyword>
<dbReference type="HAMAP" id="MF_00371">
    <property type="entry name" value="Ribosomal_eS27"/>
    <property type="match status" value="1"/>
</dbReference>
<comment type="similarity">
    <text evidence="1 5">Belongs to the eukaryotic ribosomal protein eS27 family.</text>
</comment>
<accession>A0A7J4IY27</accession>
<name>A0A7J4IY27_9ARCH</name>
<dbReference type="SUPFAM" id="SSF57829">
    <property type="entry name" value="Zn-binding ribosomal proteins"/>
    <property type="match status" value="1"/>
</dbReference>
<evidence type="ECO:0000256" key="3">
    <source>
        <dbReference type="ARBA" id="ARBA00022980"/>
    </source>
</evidence>
<proteinExistence type="inferred from homology"/>
<comment type="subunit">
    <text evidence="5">Part of the 30S ribosomal subunit.</text>
</comment>
<keyword evidence="5" id="KW-0479">Metal-binding</keyword>
<dbReference type="GO" id="GO:0005840">
    <property type="term" value="C:ribosome"/>
    <property type="evidence" value="ECO:0007669"/>
    <property type="project" value="UniProtKB-KW"/>
</dbReference>
<comment type="caution">
    <text evidence="6">The sequence shown here is derived from an EMBL/GenBank/DDBJ whole genome shotgun (WGS) entry which is preliminary data.</text>
</comment>
<protein>
    <recommendedName>
        <fullName evidence="5">Small ribosomal subunit protein eS27</fullName>
    </recommendedName>
</protein>